<dbReference type="InterPro" id="IPR023000">
    <property type="entry name" value="Shikimate_kinase_CS"/>
</dbReference>
<evidence type="ECO:0000256" key="11">
    <source>
        <dbReference type="HAMAP-Rule" id="MF_00109"/>
    </source>
</evidence>
<comment type="caution">
    <text evidence="11">Lacks conserved residue(s) required for the propagation of feature annotation.</text>
</comment>
<comment type="caution">
    <text evidence="12">The sequence shown here is derived from an EMBL/GenBank/DDBJ whole genome shotgun (WGS) entry which is preliminary data.</text>
</comment>
<feature type="binding site" evidence="11">
    <location>
        <position position="150"/>
    </location>
    <ligand>
        <name>ATP</name>
        <dbReference type="ChEBI" id="CHEBI:30616"/>
    </ligand>
</feature>
<evidence type="ECO:0000256" key="9">
    <source>
        <dbReference type="ARBA" id="ARBA00023141"/>
    </source>
</evidence>
<dbReference type="PANTHER" id="PTHR21087:SF16">
    <property type="entry name" value="SHIKIMATE KINASE 1, CHLOROPLASTIC"/>
    <property type="match status" value="1"/>
</dbReference>
<dbReference type="GO" id="GO:0009073">
    <property type="term" value="P:aromatic amino acid family biosynthetic process"/>
    <property type="evidence" value="ECO:0007669"/>
    <property type="project" value="UniProtKB-KW"/>
</dbReference>
<organism evidence="12">
    <name type="scientific">Sheuella amnicola</name>
    <dbReference type="NCBI Taxonomy" id="2707330"/>
    <lineage>
        <taxon>Bacteria</taxon>
        <taxon>Pseudomonadati</taxon>
        <taxon>Pseudomonadota</taxon>
        <taxon>Betaproteobacteria</taxon>
        <taxon>Burkholderiales</taxon>
        <taxon>Alcaligenaceae</taxon>
        <taxon>Sheuella</taxon>
    </lineage>
</organism>
<dbReference type="GO" id="GO:0008652">
    <property type="term" value="P:amino acid biosynthetic process"/>
    <property type="evidence" value="ECO:0007669"/>
    <property type="project" value="UniProtKB-KW"/>
</dbReference>
<dbReference type="PROSITE" id="PS01128">
    <property type="entry name" value="SHIKIMATE_KINASE"/>
    <property type="match status" value="1"/>
</dbReference>
<dbReference type="GO" id="GO:0000287">
    <property type="term" value="F:magnesium ion binding"/>
    <property type="evidence" value="ECO:0007669"/>
    <property type="project" value="UniProtKB-UniRule"/>
</dbReference>
<evidence type="ECO:0000256" key="6">
    <source>
        <dbReference type="ARBA" id="ARBA00022741"/>
    </source>
</evidence>
<comment type="pathway">
    <text evidence="1 11">Metabolic intermediate biosynthesis; chorismate biosynthesis; chorismate from D-erythrose 4-phosphate and phosphoenolpyruvate: step 5/7.</text>
</comment>
<evidence type="ECO:0000256" key="8">
    <source>
        <dbReference type="ARBA" id="ARBA00022840"/>
    </source>
</evidence>
<comment type="cofactor">
    <cofactor evidence="11">
        <name>Mg(2+)</name>
        <dbReference type="ChEBI" id="CHEBI:18420"/>
    </cofactor>
    <text evidence="11">Binds 1 Mg(2+) ion per subunit.</text>
</comment>
<keyword evidence="6 11" id="KW-0547">Nucleotide-binding</keyword>
<proteinExistence type="inferred from homology"/>
<dbReference type="GO" id="GO:0005829">
    <property type="term" value="C:cytosol"/>
    <property type="evidence" value="ECO:0007669"/>
    <property type="project" value="TreeGrafter"/>
</dbReference>
<dbReference type="GO" id="GO:0009423">
    <property type="term" value="P:chorismate biosynthetic process"/>
    <property type="evidence" value="ECO:0007669"/>
    <property type="project" value="UniProtKB-UniRule"/>
</dbReference>
<dbReference type="UniPathway" id="UPA00053">
    <property type="reaction ID" value="UER00088"/>
</dbReference>
<comment type="subunit">
    <text evidence="11">Monomer.</text>
</comment>
<keyword evidence="11" id="KW-0460">Magnesium</keyword>
<dbReference type="GO" id="GO:0005524">
    <property type="term" value="F:ATP binding"/>
    <property type="evidence" value="ECO:0007669"/>
    <property type="project" value="UniProtKB-UniRule"/>
</dbReference>
<keyword evidence="8 11" id="KW-0067">ATP-binding</keyword>
<keyword evidence="5 11" id="KW-0808">Transferase</keyword>
<feature type="binding site" evidence="11">
    <location>
        <position position="112"/>
    </location>
    <ligand>
        <name>substrate</name>
    </ligand>
</feature>
<evidence type="ECO:0000256" key="4">
    <source>
        <dbReference type="ARBA" id="ARBA00022605"/>
    </source>
</evidence>
<dbReference type="Gene3D" id="3.40.50.300">
    <property type="entry name" value="P-loop containing nucleotide triphosphate hydrolases"/>
    <property type="match status" value="1"/>
</dbReference>
<keyword evidence="11" id="KW-0963">Cytoplasm</keyword>
<keyword evidence="9 11" id="KW-0057">Aromatic amino acid biosynthesis</keyword>
<dbReference type="Pfam" id="PF01202">
    <property type="entry name" value="SKI"/>
    <property type="match status" value="1"/>
</dbReference>
<dbReference type="AlphaFoldDB" id="A0A6B2QV28"/>
<dbReference type="InterPro" id="IPR000623">
    <property type="entry name" value="Shikimate_kinase/TSH1"/>
</dbReference>
<dbReference type="InterPro" id="IPR031322">
    <property type="entry name" value="Shikimate/glucono_kinase"/>
</dbReference>
<feature type="binding site" evidence="11">
    <location>
        <position position="66"/>
    </location>
    <ligand>
        <name>substrate</name>
    </ligand>
</feature>
<dbReference type="HAMAP" id="MF_00109">
    <property type="entry name" value="Shikimate_kinase"/>
    <property type="match status" value="1"/>
</dbReference>
<dbReference type="PRINTS" id="PR01100">
    <property type="entry name" value="SHIKIMTKNASE"/>
</dbReference>
<feature type="binding site" evidence="11">
    <location>
        <position position="169"/>
    </location>
    <ligand>
        <name>substrate</name>
    </ligand>
</feature>
<dbReference type="PANTHER" id="PTHR21087">
    <property type="entry name" value="SHIKIMATE KINASE"/>
    <property type="match status" value="1"/>
</dbReference>
<dbReference type="InterPro" id="IPR027417">
    <property type="entry name" value="P-loop_NTPase"/>
</dbReference>
<dbReference type="SUPFAM" id="SSF52540">
    <property type="entry name" value="P-loop containing nucleoside triphosphate hydrolases"/>
    <property type="match status" value="1"/>
</dbReference>
<keyword evidence="11" id="KW-0479">Metal-binding</keyword>
<reference evidence="12" key="1">
    <citation type="submission" date="2020-02" db="EMBL/GenBank/DDBJ databases">
        <authorList>
            <person name="Chen W.-M."/>
        </authorList>
    </citation>
    <scope>NUCLEOTIDE SEQUENCE</scope>
    <source>
        <strain evidence="12">NBD-18</strain>
    </source>
</reference>
<evidence type="ECO:0000256" key="7">
    <source>
        <dbReference type="ARBA" id="ARBA00022777"/>
    </source>
</evidence>
<evidence type="ECO:0000256" key="3">
    <source>
        <dbReference type="ARBA" id="ARBA00012154"/>
    </source>
</evidence>
<sequence>MNNEFTPATQPACDQISPPDAQVQPDAAVALPHTLPIFLVGMMGAGKTTIGKGLARVLQRDFVDLDHELEARCGVRIPVIFEIEGEAGFRKRECQVLEDCTIRQNIVMATGGGAVLSEQNRASLRARGIVVYLRASVDELFRRTSRDRNRPLLATPDPKGTLRKLLEMREPLYNEVADVIIDTGTTPVSQLVARLVDRLKTIEKTIDPLAKPYQAQAFQPFVHPAPGEDPATENQACKQ</sequence>
<dbReference type="CDD" id="cd00464">
    <property type="entry name" value="SK"/>
    <property type="match status" value="1"/>
</dbReference>
<comment type="function">
    <text evidence="11">Catalyzes the specific phosphorylation of the 3-hydroxyl group of shikimic acid using ATP as a cosubstrate.</text>
</comment>
<evidence type="ECO:0000256" key="10">
    <source>
        <dbReference type="ARBA" id="ARBA00048567"/>
    </source>
</evidence>
<evidence type="ECO:0000256" key="1">
    <source>
        <dbReference type="ARBA" id="ARBA00004842"/>
    </source>
</evidence>
<evidence type="ECO:0000256" key="5">
    <source>
        <dbReference type="ARBA" id="ARBA00022679"/>
    </source>
</evidence>
<comment type="subcellular location">
    <subcellularLocation>
        <location evidence="11">Cytoplasm</location>
    </subcellularLocation>
</comment>
<comment type="similarity">
    <text evidence="2 11">Belongs to the shikimate kinase family.</text>
</comment>
<keyword evidence="4 11" id="KW-0028">Amino-acid biosynthesis</keyword>
<evidence type="ECO:0000313" key="12">
    <source>
        <dbReference type="EMBL" id="NDY82506.1"/>
    </source>
</evidence>
<comment type="catalytic activity">
    <reaction evidence="10 11">
        <text>shikimate + ATP = 3-phosphoshikimate + ADP + H(+)</text>
        <dbReference type="Rhea" id="RHEA:13121"/>
        <dbReference type="ChEBI" id="CHEBI:15378"/>
        <dbReference type="ChEBI" id="CHEBI:30616"/>
        <dbReference type="ChEBI" id="CHEBI:36208"/>
        <dbReference type="ChEBI" id="CHEBI:145989"/>
        <dbReference type="ChEBI" id="CHEBI:456216"/>
        <dbReference type="EC" id="2.7.1.71"/>
    </reaction>
</comment>
<protein>
    <recommendedName>
        <fullName evidence="3 11">Shikimate kinase</fullName>
        <shortName evidence="11">SK</shortName>
        <ecNumber evidence="3 11">2.7.1.71</ecNumber>
    </recommendedName>
</protein>
<feature type="binding site" evidence="11">
    <location>
        <position position="90"/>
    </location>
    <ligand>
        <name>substrate</name>
    </ligand>
</feature>
<feature type="binding site" evidence="11">
    <location>
        <begin position="44"/>
        <end position="49"/>
    </location>
    <ligand>
        <name>ATP</name>
        <dbReference type="ChEBI" id="CHEBI:30616"/>
    </ligand>
</feature>
<dbReference type="EC" id="2.7.1.71" evidence="3 11"/>
<accession>A0A6B2QV28</accession>
<dbReference type="GO" id="GO:0004765">
    <property type="term" value="F:shikimate kinase activity"/>
    <property type="evidence" value="ECO:0007669"/>
    <property type="project" value="UniProtKB-UniRule"/>
</dbReference>
<gene>
    <name evidence="11" type="primary">aroK</name>
    <name evidence="12" type="ORF">G3I67_04600</name>
</gene>
<feature type="binding site" evidence="11">
    <location>
        <position position="48"/>
    </location>
    <ligand>
        <name>Mg(2+)</name>
        <dbReference type="ChEBI" id="CHEBI:18420"/>
    </ligand>
</feature>
<keyword evidence="7 11" id="KW-0418">Kinase</keyword>
<dbReference type="EMBL" id="JAAGRN010000002">
    <property type="protein sequence ID" value="NDY82506.1"/>
    <property type="molecule type" value="Genomic_DNA"/>
</dbReference>
<evidence type="ECO:0000256" key="2">
    <source>
        <dbReference type="ARBA" id="ARBA00006997"/>
    </source>
</evidence>
<name>A0A6B2QV28_9BURK</name>